<gene>
    <name evidence="5" type="ORF">FC96_GL002568</name>
</gene>
<evidence type="ECO:0000313" key="5">
    <source>
        <dbReference type="EMBL" id="KRK47445.1"/>
    </source>
</evidence>
<evidence type="ECO:0000313" key="6">
    <source>
        <dbReference type="Proteomes" id="UP000050911"/>
    </source>
</evidence>
<evidence type="ECO:0000256" key="3">
    <source>
        <dbReference type="RuleBase" id="RU362042"/>
    </source>
</evidence>
<dbReference type="CDD" id="cd06530">
    <property type="entry name" value="S26_SPase_I"/>
    <property type="match status" value="1"/>
</dbReference>
<dbReference type="GO" id="GO:0004252">
    <property type="term" value="F:serine-type endopeptidase activity"/>
    <property type="evidence" value="ECO:0007669"/>
    <property type="project" value="InterPro"/>
</dbReference>
<dbReference type="GO" id="GO:0006465">
    <property type="term" value="P:signal peptide processing"/>
    <property type="evidence" value="ECO:0007669"/>
    <property type="project" value="InterPro"/>
</dbReference>
<dbReference type="PRINTS" id="PR00727">
    <property type="entry name" value="LEADERPTASE"/>
</dbReference>
<keyword evidence="3" id="KW-0378">Hydrolase</keyword>
<protein>
    <recommendedName>
        <fullName evidence="3">Signal peptidase I</fullName>
        <ecNumber evidence="3">3.4.21.89</ecNumber>
    </recommendedName>
</protein>
<name>A0A0R1HL58_9LACO</name>
<dbReference type="GO" id="GO:0005886">
    <property type="term" value="C:plasma membrane"/>
    <property type="evidence" value="ECO:0007669"/>
    <property type="project" value="UniProtKB-SubCell"/>
</dbReference>
<dbReference type="STRING" id="1302272.FC96_GL002568"/>
<dbReference type="Pfam" id="PF10502">
    <property type="entry name" value="Peptidase_S26"/>
    <property type="match status" value="1"/>
</dbReference>
<dbReference type="InterPro" id="IPR019533">
    <property type="entry name" value="Peptidase_S26"/>
</dbReference>
<dbReference type="EC" id="3.4.21.89" evidence="3"/>
<dbReference type="PANTHER" id="PTHR43390">
    <property type="entry name" value="SIGNAL PEPTIDASE I"/>
    <property type="match status" value="1"/>
</dbReference>
<evidence type="ECO:0000256" key="2">
    <source>
        <dbReference type="ARBA" id="ARBA00009370"/>
    </source>
</evidence>
<dbReference type="AlphaFoldDB" id="A0A0R1HL58"/>
<evidence type="ECO:0000256" key="1">
    <source>
        <dbReference type="ARBA" id="ARBA00004401"/>
    </source>
</evidence>
<dbReference type="PATRIC" id="fig|1302272.5.peg.2617"/>
<dbReference type="NCBIfam" id="TIGR02227">
    <property type="entry name" value="sigpep_I_bact"/>
    <property type="match status" value="1"/>
</dbReference>
<proteinExistence type="inferred from homology"/>
<dbReference type="EMBL" id="AZCX01000009">
    <property type="protein sequence ID" value="KRK47445.1"/>
    <property type="molecule type" value="Genomic_DNA"/>
</dbReference>
<evidence type="ECO:0000259" key="4">
    <source>
        <dbReference type="Pfam" id="PF10502"/>
    </source>
</evidence>
<keyword evidence="6" id="KW-1185">Reference proteome</keyword>
<comment type="subcellular location">
    <subcellularLocation>
        <location evidence="1">Cell membrane</location>
        <topology evidence="1">Single-pass type II membrane protein</topology>
    </subcellularLocation>
    <subcellularLocation>
        <location evidence="3">Membrane</location>
        <topology evidence="3">Single-pass type II membrane protein</topology>
    </subcellularLocation>
</comment>
<dbReference type="PANTHER" id="PTHR43390:SF1">
    <property type="entry name" value="CHLOROPLAST PROCESSING PEPTIDASE"/>
    <property type="match status" value="1"/>
</dbReference>
<reference evidence="5 6" key="1">
    <citation type="journal article" date="2015" name="Genome Announc.">
        <title>Expanding the biotechnology potential of lactobacilli through comparative genomics of 213 strains and associated genera.</title>
        <authorList>
            <person name="Sun Z."/>
            <person name="Harris H.M."/>
            <person name="McCann A."/>
            <person name="Guo C."/>
            <person name="Argimon S."/>
            <person name="Zhang W."/>
            <person name="Yang X."/>
            <person name="Jeffery I.B."/>
            <person name="Cooney J.C."/>
            <person name="Kagawa T.F."/>
            <person name="Liu W."/>
            <person name="Song Y."/>
            <person name="Salvetti E."/>
            <person name="Wrobel A."/>
            <person name="Rasinkangas P."/>
            <person name="Parkhill J."/>
            <person name="Rea M.C."/>
            <person name="O'Sullivan O."/>
            <person name="Ritari J."/>
            <person name="Douillard F.P."/>
            <person name="Paul Ross R."/>
            <person name="Yang R."/>
            <person name="Briner A.E."/>
            <person name="Felis G.E."/>
            <person name="de Vos W.M."/>
            <person name="Barrangou R."/>
            <person name="Klaenhammer T.R."/>
            <person name="Caufield P.W."/>
            <person name="Cui Y."/>
            <person name="Zhang H."/>
            <person name="O'Toole P.W."/>
        </authorList>
    </citation>
    <scope>NUCLEOTIDE SEQUENCE [LARGE SCALE GENOMIC DNA]</scope>
    <source>
        <strain evidence="5 6">JCM 15530</strain>
    </source>
</reference>
<dbReference type="Gene3D" id="2.10.109.10">
    <property type="entry name" value="Umud Fragment, subunit A"/>
    <property type="match status" value="1"/>
</dbReference>
<dbReference type="RefSeq" id="WP_056942927.1">
    <property type="nucleotide sequence ID" value="NZ_AZCX01000009.1"/>
</dbReference>
<comment type="catalytic activity">
    <reaction evidence="3">
        <text>Cleavage of hydrophobic, N-terminal signal or leader sequences from secreted and periplasmic proteins.</text>
        <dbReference type="EC" id="3.4.21.89"/>
    </reaction>
</comment>
<keyword evidence="3" id="KW-0645">Protease</keyword>
<organism evidence="5 6">
    <name type="scientific">Secundilactobacillus kimchicus JCM 15530</name>
    <dbReference type="NCBI Taxonomy" id="1302272"/>
    <lineage>
        <taxon>Bacteria</taxon>
        <taxon>Bacillati</taxon>
        <taxon>Bacillota</taxon>
        <taxon>Bacilli</taxon>
        <taxon>Lactobacillales</taxon>
        <taxon>Lactobacillaceae</taxon>
        <taxon>Secundilactobacillus</taxon>
    </lineage>
</organism>
<dbReference type="InterPro" id="IPR000223">
    <property type="entry name" value="Pept_S26A_signal_pept_1"/>
</dbReference>
<dbReference type="Proteomes" id="UP000050911">
    <property type="component" value="Unassembled WGS sequence"/>
</dbReference>
<feature type="domain" description="Peptidase S26" evidence="4">
    <location>
        <begin position="15"/>
        <end position="182"/>
    </location>
</feature>
<accession>A0A0R1HL58</accession>
<dbReference type="SUPFAM" id="SSF51306">
    <property type="entry name" value="LexA/Signal peptidase"/>
    <property type="match status" value="1"/>
</dbReference>
<dbReference type="InterPro" id="IPR036286">
    <property type="entry name" value="LexA/Signal_pep-like_sf"/>
</dbReference>
<sequence>MKQIPKRVRLTLIPIVLGLFVALFIHHFIAQPVKVTDNDMAPNLRTGQTVWLSATRKPHRFDVVLVVQQGVTPTTPQSHYTMLRVIGMPGDTVAYKAGLLYLNGHKTTQSFLSHTQQSNGTSQFDWDLVSLSQSEGWIQPNTSYKVPANHYFLMGDNRQSANDSRHIGFIPRNAIRGVVRLAPWQGWFQRHHNINNAS</sequence>
<comment type="caution">
    <text evidence="5">The sequence shown here is derived from an EMBL/GenBank/DDBJ whole genome shotgun (WGS) entry which is preliminary data.</text>
</comment>
<comment type="similarity">
    <text evidence="2 3">Belongs to the peptidase S26 family.</text>
</comment>
<dbReference type="GO" id="GO:0009003">
    <property type="term" value="F:signal peptidase activity"/>
    <property type="evidence" value="ECO:0007669"/>
    <property type="project" value="UniProtKB-EC"/>
</dbReference>